<dbReference type="STRING" id="287986.DV20_08545"/>
<evidence type="ECO:0000259" key="1">
    <source>
        <dbReference type="Pfam" id="PF04149"/>
    </source>
</evidence>
<dbReference type="Proteomes" id="UP000027345">
    <property type="component" value="Unassembled WGS sequence"/>
</dbReference>
<proteinExistence type="predicted"/>
<dbReference type="OrthoDB" id="3694945at2"/>
<dbReference type="Pfam" id="PF04149">
    <property type="entry name" value="DUF397"/>
    <property type="match status" value="1"/>
</dbReference>
<evidence type="ECO:0000313" key="3">
    <source>
        <dbReference type="Proteomes" id="UP000027345"/>
    </source>
</evidence>
<reference evidence="2 3" key="1">
    <citation type="submission" date="2014-05" db="EMBL/GenBank/DDBJ databases">
        <title>Draft genome sequence of Amycolatopsis rifamycinica DSM 46095.</title>
        <authorList>
            <person name="Lal R."/>
            <person name="Saxena A."/>
            <person name="Kumari R."/>
            <person name="Mukherjee U."/>
            <person name="Singh P."/>
            <person name="Sangwan N."/>
            <person name="Mahato N.K."/>
        </authorList>
    </citation>
    <scope>NUCLEOTIDE SEQUENCE [LARGE SCALE GENOMIC DNA]</scope>
    <source>
        <strain evidence="2 3">DSM 46095</strain>
    </source>
</reference>
<sequence length="71" mass="7563">MSDATWRKSSHSGEETNCVEVRLAGLSQIRDTKDRSGGTLSVTTRSWEALVASLSARKPPGRPHDGPVASA</sequence>
<dbReference type="AlphaFoldDB" id="A0A066UA82"/>
<protein>
    <submittedName>
        <fullName evidence="2">Transcriptional regulator</fullName>
    </submittedName>
</protein>
<accession>A0A066UA82</accession>
<keyword evidence="3" id="KW-1185">Reference proteome</keyword>
<dbReference type="EMBL" id="JMQI01000015">
    <property type="protein sequence ID" value="KDN22752.1"/>
    <property type="molecule type" value="Genomic_DNA"/>
</dbReference>
<gene>
    <name evidence="2" type="ORF">DV20_08545</name>
</gene>
<organism evidence="2 3">
    <name type="scientific">Amycolatopsis rifamycinica</name>
    <dbReference type="NCBI Taxonomy" id="287986"/>
    <lineage>
        <taxon>Bacteria</taxon>
        <taxon>Bacillati</taxon>
        <taxon>Actinomycetota</taxon>
        <taxon>Actinomycetes</taxon>
        <taxon>Pseudonocardiales</taxon>
        <taxon>Pseudonocardiaceae</taxon>
        <taxon>Amycolatopsis</taxon>
    </lineage>
</organism>
<name>A0A066UA82_9PSEU</name>
<comment type="caution">
    <text evidence="2">The sequence shown here is derived from an EMBL/GenBank/DDBJ whole genome shotgun (WGS) entry which is preliminary data.</text>
</comment>
<feature type="domain" description="DUF397" evidence="1">
    <location>
        <begin position="4"/>
        <end position="54"/>
    </location>
</feature>
<dbReference type="InterPro" id="IPR007278">
    <property type="entry name" value="DUF397"/>
</dbReference>
<dbReference type="RefSeq" id="WP_043778031.1">
    <property type="nucleotide sequence ID" value="NZ_JMQI01000015.1"/>
</dbReference>
<evidence type="ECO:0000313" key="2">
    <source>
        <dbReference type="EMBL" id="KDN22752.1"/>
    </source>
</evidence>